<dbReference type="EMBL" id="BDEQ01000001">
    <property type="protein sequence ID" value="GAT98803.1"/>
    <property type="molecule type" value="Genomic_DNA"/>
</dbReference>
<feature type="domain" description="Stealth protein CR1 conserved region 1" evidence="3">
    <location>
        <begin position="158"/>
        <end position="183"/>
    </location>
</feature>
<dbReference type="InterPro" id="IPR031358">
    <property type="entry name" value="Stealth_CR1"/>
</dbReference>
<dbReference type="Proteomes" id="UP000078387">
    <property type="component" value="Unassembled WGS sequence"/>
</dbReference>
<dbReference type="AlphaFoldDB" id="A0A175JZM5"/>
<feature type="domain" description="Stealth protein CR3 conserved region 3" evidence="4">
    <location>
        <begin position="350"/>
        <end position="397"/>
    </location>
</feature>
<dbReference type="InterPro" id="IPR021520">
    <property type="entry name" value="Stealth_CR2"/>
</dbReference>
<dbReference type="eggNOG" id="ENOG502S55A">
    <property type="taxonomic scope" value="Eukaryota"/>
</dbReference>
<dbReference type="InterPro" id="IPR031357">
    <property type="entry name" value="Stealth_CR3"/>
</dbReference>
<evidence type="ECO:0000313" key="5">
    <source>
        <dbReference type="EMBL" id="GAT98803.1"/>
    </source>
</evidence>
<keyword evidence="5" id="KW-0808">Transferase</keyword>
<evidence type="ECO:0000259" key="4">
    <source>
        <dbReference type="Pfam" id="PF17102"/>
    </source>
</evidence>
<evidence type="ECO:0000259" key="3">
    <source>
        <dbReference type="Pfam" id="PF17101"/>
    </source>
</evidence>
<keyword evidence="1" id="KW-0472">Membrane</keyword>
<proteinExistence type="predicted"/>
<dbReference type="Pfam" id="PF11380">
    <property type="entry name" value="Stealth_CR2"/>
    <property type="match status" value="1"/>
</dbReference>
<keyword evidence="1" id="KW-1133">Transmembrane helix</keyword>
<protein>
    <submittedName>
        <fullName evidence="5">Glycosyltransferase putative</fullName>
    </submittedName>
</protein>
<dbReference type="GO" id="GO:0016772">
    <property type="term" value="F:transferase activity, transferring phosphorus-containing groups"/>
    <property type="evidence" value="ECO:0007669"/>
    <property type="project" value="InterPro"/>
</dbReference>
<dbReference type="Pfam" id="PF17101">
    <property type="entry name" value="Stealth_CR1"/>
    <property type="match status" value="1"/>
</dbReference>
<reference evidence="5 6" key="1">
    <citation type="submission" date="2016-05" db="EMBL/GenBank/DDBJ databases">
        <title>First whole genome sequencing of Entamoeba histolytica HM1:IMSS-clone-6.</title>
        <authorList>
            <person name="Mukherjee Avik.K."/>
            <person name="Izumyama S."/>
            <person name="Nakada-Tsukui K."/>
            <person name="Nozaki T."/>
        </authorList>
    </citation>
    <scope>NUCLEOTIDE SEQUENCE [LARGE SCALE GENOMIC DNA]</scope>
    <source>
        <strain evidence="5 6">HM1:IMSS clone 6</strain>
    </source>
</reference>
<keyword evidence="1" id="KW-0812">Transmembrane</keyword>
<dbReference type="VEuPathDB" id="AmoebaDB:EHI5A_255560"/>
<name>A0A175JZM5_ENTHI</name>
<dbReference type="PANTHER" id="PTHR47452">
    <property type="entry name" value="PUTATIVE-RELATED"/>
    <property type="match status" value="1"/>
</dbReference>
<sequence>MHRACRSLLFYSQCISLLFILIFITVIIQFACSKGKMSFIRTDEITPHHILIEKDNNFVPSFLNKEFDIESVYPNNNSNNSKELDKFNETVEKINVAGENESMCCGNNDKKNDADESLLRQFAQLKPSASKHYKTLTKPPINSTDPINWEIPEICNGRIDVVWLWVNGSDPQWLYQYKQFNNKIKPSFYRDYQTLLYSIRSVYMYAPYIKKYHILTSDQVPSFLQQPNDLKSFKIVSGNYSLEIVSHRQVFDKKNIPTFNSDAIESVIHRIPDLSECFVYLNDDMLLSRNAPPSVWFNKNELRLFTHPKFQCPNRKRMKKIVWDRSLAFTNILLNNVFNEPKATPHPYLSHNCYFLQKSVLQKLENTFERQYNFTRDSKVRNDRSMNVPYAHFLYHLHNQTGKVQPEADWFYFDKLTEKRLNNMMLFKNIDYLEPYCICINDAFTKGKRIVDKEIDFAIKQLEKRYPVPSPFEKVK</sequence>
<gene>
    <name evidence="5" type="ORF">CL6EHI_171780</name>
</gene>
<organism evidence="5 6">
    <name type="scientific">Entamoeba histolytica</name>
    <dbReference type="NCBI Taxonomy" id="5759"/>
    <lineage>
        <taxon>Eukaryota</taxon>
        <taxon>Amoebozoa</taxon>
        <taxon>Evosea</taxon>
        <taxon>Archamoebae</taxon>
        <taxon>Mastigamoebida</taxon>
        <taxon>Entamoebidae</taxon>
        <taxon>Entamoeba</taxon>
    </lineage>
</organism>
<dbReference type="PANTHER" id="PTHR47452:SF2">
    <property type="entry name" value="GLYCOSYLTRANSFERASE"/>
    <property type="match status" value="1"/>
</dbReference>
<comment type="caution">
    <text evidence="5">The sequence shown here is derived from an EMBL/GenBank/DDBJ whole genome shotgun (WGS) entry which is preliminary data.</text>
</comment>
<dbReference type="VEuPathDB" id="AmoebaDB:EHI7A_038550"/>
<evidence type="ECO:0000313" key="6">
    <source>
        <dbReference type="Proteomes" id="UP000078387"/>
    </source>
</evidence>
<dbReference type="VEuPathDB" id="AmoebaDB:EHI8A_037070"/>
<dbReference type="InterPro" id="IPR053362">
    <property type="entry name" value="RPS_phosphotransferase_WefF"/>
</dbReference>
<feature type="transmembrane region" description="Helical" evidence="1">
    <location>
        <begin position="7"/>
        <end position="31"/>
    </location>
</feature>
<evidence type="ECO:0000256" key="1">
    <source>
        <dbReference type="SAM" id="Phobius"/>
    </source>
</evidence>
<dbReference type="VEuPathDB" id="AmoebaDB:EHI_171780"/>
<feature type="domain" description="Stealth protein CR2 conserved region 2" evidence="2">
    <location>
        <begin position="189"/>
        <end position="302"/>
    </location>
</feature>
<dbReference type="VEuPathDB" id="AmoebaDB:KM1_312320"/>
<dbReference type="Pfam" id="PF17102">
    <property type="entry name" value="Stealth_CR3"/>
    <property type="match status" value="1"/>
</dbReference>
<accession>A0A175JZM5</accession>
<evidence type="ECO:0000259" key="2">
    <source>
        <dbReference type="Pfam" id="PF11380"/>
    </source>
</evidence>